<accession>A0AAD7G964</accession>
<protein>
    <submittedName>
        <fullName evidence="3">Uncharacterized protein</fullName>
    </submittedName>
</protein>
<evidence type="ECO:0000313" key="3">
    <source>
        <dbReference type="EMBL" id="KAJ7671996.1"/>
    </source>
</evidence>
<evidence type="ECO:0000256" key="1">
    <source>
        <dbReference type="SAM" id="MobiDB-lite"/>
    </source>
</evidence>
<feature type="transmembrane region" description="Helical" evidence="2">
    <location>
        <begin position="166"/>
        <end position="191"/>
    </location>
</feature>
<keyword evidence="4" id="KW-1185">Reference proteome</keyword>
<keyword evidence="2" id="KW-1133">Transmembrane helix</keyword>
<reference evidence="3" key="1">
    <citation type="submission" date="2023-03" db="EMBL/GenBank/DDBJ databases">
        <title>Massive genome expansion in bonnet fungi (Mycena s.s.) driven by repeated elements and novel gene families across ecological guilds.</title>
        <authorList>
            <consortium name="Lawrence Berkeley National Laboratory"/>
            <person name="Harder C.B."/>
            <person name="Miyauchi S."/>
            <person name="Viragh M."/>
            <person name="Kuo A."/>
            <person name="Thoen E."/>
            <person name="Andreopoulos B."/>
            <person name="Lu D."/>
            <person name="Skrede I."/>
            <person name="Drula E."/>
            <person name="Henrissat B."/>
            <person name="Morin E."/>
            <person name="Kohler A."/>
            <person name="Barry K."/>
            <person name="LaButti K."/>
            <person name="Morin E."/>
            <person name="Salamov A."/>
            <person name="Lipzen A."/>
            <person name="Mereny Z."/>
            <person name="Hegedus B."/>
            <person name="Baldrian P."/>
            <person name="Stursova M."/>
            <person name="Weitz H."/>
            <person name="Taylor A."/>
            <person name="Grigoriev I.V."/>
            <person name="Nagy L.G."/>
            <person name="Martin F."/>
            <person name="Kauserud H."/>
        </authorList>
    </citation>
    <scope>NUCLEOTIDE SEQUENCE</scope>
    <source>
        <strain evidence="3">CBHHK067</strain>
    </source>
</reference>
<dbReference type="Proteomes" id="UP001221757">
    <property type="component" value="Unassembled WGS sequence"/>
</dbReference>
<sequence length="223" mass="24256">MSINSVIPLRFSRLVTLFLAWEWAVVSLAVEINAFVKSKKAKDAIMKIIPAQTTISFDSSDVFQSSAVVTTVSALILVLCTVYFIILLVDIKSRSGVSTRTLTLQYLSLAICVIVLFATQVAVSIFVSTRSVKVSASVDGLALPDSVVQTVERELGVSTEYSSFEYLVLIAVLPWFTFLFTLIAVIVTFIASRRETSSGTTGSSSRRKGETTADKMEMTSVSP</sequence>
<keyword evidence="2" id="KW-0812">Transmembrane</keyword>
<feature type="region of interest" description="Disordered" evidence="1">
    <location>
        <begin position="196"/>
        <end position="223"/>
    </location>
</feature>
<organism evidence="3 4">
    <name type="scientific">Mycena rosella</name>
    <name type="common">Pink bonnet</name>
    <name type="synonym">Agaricus rosellus</name>
    <dbReference type="NCBI Taxonomy" id="1033263"/>
    <lineage>
        <taxon>Eukaryota</taxon>
        <taxon>Fungi</taxon>
        <taxon>Dikarya</taxon>
        <taxon>Basidiomycota</taxon>
        <taxon>Agaricomycotina</taxon>
        <taxon>Agaricomycetes</taxon>
        <taxon>Agaricomycetidae</taxon>
        <taxon>Agaricales</taxon>
        <taxon>Marasmiineae</taxon>
        <taxon>Mycenaceae</taxon>
        <taxon>Mycena</taxon>
    </lineage>
</organism>
<dbReference type="AlphaFoldDB" id="A0AAD7G964"/>
<evidence type="ECO:0000256" key="2">
    <source>
        <dbReference type="SAM" id="Phobius"/>
    </source>
</evidence>
<evidence type="ECO:0000313" key="4">
    <source>
        <dbReference type="Proteomes" id="UP001221757"/>
    </source>
</evidence>
<dbReference type="EMBL" id="JARKIE010000169">
    <property type="protein sequence ID" value="KAJ7671996.1"/>
    <property type="molecule type" value="Genomic_DNA"/>
</dbReference>
<comment type="caution">
    <text evidence="3">The sequence shown here is derived from an EMBL/GenBank/DDBJ whole genome shotgun (WGS) entry which is preliminary data.</text>
</comment>
<proteinExistence type="predicted"/>
<name>A0AAD7G964_MYCRO</name>
<gene>
    <name evidence="3" type="ORF">B0H17DRAFT_1335341</name>
</gene>
<feature type="transmembrane region" description="Helical" evidence="2">
    <location>
        <begin position="103"/>
        <end position="127"/>
    </location>
</feature>
<feature type="transmembrane region" description="Helical" evidence="2">
    <location>
        <begin position="67"/>
        <end position="91"/>
    </location>
</feature>
<feature type="compositionally biased region" description="Basic and acidic residues" evidence="1">
    <location>
        <begin position="207"/>
        <end position="217"/>
    </location>
</feature>
<keyword evidence="2" id="KW-0472">Membrane</keyword>